<gene>
    <name evidence="1" type="ORF">ETD83_05765</name>
</gene>
<dbReference type="InterPro" id="IPR049749">
    <property type="entry name" value="SCO2521-like"/>
</dbReference>
<accession>A0A5C4JI80</accession>
<reference evidence="1 2" key="1">
    <citation type="submission" date="2019-05" db="EMBL/GenBank/DDBJ databases">
        <title>Draft genome sequence of Actinomadura sp. 14C53.</title>
        <authorList>
            <person name="Saricaoglu S."/>
            <person name="Isik K."/>
        </authorList>
    </citation>
    <scope>NUCLEOTIDE SEQUENCE [LARGE SCALE GENOMIC DNA]</scope>
    <source>
        <strain evidence="1 2">14C53</strain>
    </source>
</reference>
<organism evidence="1 2">
    <name type="scientific">Actinomadura soli</name>
    <dbReference type="NCBI Taxonomy" id="2508997"/>
    <lineage>
        <taxon>Bacteria</taxon>
        <taxon>Bacillati</taxon>
        <taxon>Actinomycetota</taxon>
        <taxon>Actinomycetes</taxon>
        <taxon>Streptosporangiales</taxon>
        <taxon>Thermomonosporaceae</taxon>
        <taxon>Actinomadura</taxon>
    </lineage>
</organism>
<comment type="caution">
    <text evidence="1">The sequence shown here is derived from an EMBL/GenBank/DDBJ whole genome shotgun (WGS) entry which is preliminary data.</text>
</comment>
<protein>
    <submittedName>
        <fullName evidence="1">Uncharacterized protein</fullName>
    </submittedName>
</protein>
<dbReference type="Proteomes" id="UP000309174">
    <property type="component" value="Unassembled WGS sequence"/>
</dbReference>
<dbReference type="AlphaFoldDB" id="A0A5C4JI80"/>
<evidence type="ECO:0000313" key="1">
    <source>
        <dbReference type="EMBL" id="TMR05639.1"/>
    </source>
</evidence>
<evidence type="ECO:0000313" key="2">
    <source>
        <dbReference type="Proteomes" id="UP000309174"/>
    </source>
</evidence>
<dbReference type="EMBL" id="VCKW01000019">
    <property type="protein sequence ID" value="TMR05639.1"/>
    <property type="molecule type" value="Genomic_DNA"/>
</dbReference>
<proteinExistence type="predicted"/>
<dbReference type="RefSeq" id="WP_138643999.1">
    <property type="nucleotide sequence ID" value="NZ_VCKW01000019.1"/>
</dbReference>
<dbReference type="OrthoDB" id="3210171at2"/>
<name>A0A5C4JI80_9ACTN</name>
<sequence length="325" mass="36425">MSSATASEGTLSIGEIRTGLLGHSSQLSMAETVRLLDLVPGEQVRHAAYPRAYAVSPQRLAGIDCFMPSRSGRHVRGVGTFATRATLTGGLIVQTCSHTTLVPSSRQYRREWSHYLATPGVVEYLGRLRLDDAAEGFAQAENGHLNIEMGRTAESTVFNLQRSRLLDGKQPLHAPLGRWRWALQPVRDNGDPGLYRFTVLPEGTRLIRLAVVWPDVSDLLDLVEDLALHDWLLDFVSRQIERARPGSGDLDRTLQHIGPVIDHLLHHWMPKARVQPGLYGLWDAFDRFQGLTRQWDLTINRIRDHVALNSLRLVLRTESEWSGLG</sequence>
<keyword evidence="2" id="KW-1185">Reference proteome</keyword>
<dbReference type="NCBIfam" id="NF040565">
    <property type="entry name" value="SCO2521_fam"/>
    <property type="match status" value="1"/>
</dbReference>